<sequence length="216" mass="24263">SLDQSLEIQIEQISKVLQERGSGGLPSSSETNPRYHVKSISITVEANTFSIHRIRPSQYAISAPQNSKQFFVPSQTIVPFLSRLHDDCYDEDEGSYGLKNFDAYLIRTTLLDDALLPKEKDPGSFTLPCYINNLFFNKALADLGAMPFSTYTNLGLSELTPTQLIVELANRIVKRPKGIAKNVLVGIDKFVFLVDFILLDMLEHLKTPLMLRRLGL</sequence>
<name>A0A699QPP1_TANCI</name>
<feature type="non-terminal residue" evidence="1">
    <location>
        <position position="1"/>
    </location>
</feature>
<dbReference type="InterPro" id="IPR021109">
    <property type="entry name" value="Peptidase_aspartic_dom_sf"/>
</dbReference>
<dbReference type="AlphaFoldDB" id="A0A699QPP1"/>
<evidence type="ECO:0008006" key="2">
    <source>
        <dbReference type="Google" id="ProtNLM"/>
    </source>
</evidence>
<dbReference type="EMBL" id="BKCJ011042163">
    <property type="protein sequence ID" value="GFC73353.1"/>
    <property type="molecule type" value="Genomic_DNA"/>
</dbReference>
<dbReference type="Gene3D" id="2.40.70.10">
    <property type="entry name" value="Acid Proteases"/>
    <property type="match status" value="1"/>
</dbReference>
<dbReference type="CDD" id="cd00303">
    <property type="entry name" value="retropepsin_like"/>
    <property type="match status" value="1"/>
</dbReference>
<proteinExistence type="predicted"/>
<organism evidence="1">
    <name type="scientific">Tanacetum cinerariifolium</name>
    <name type="common">Dalmatian daisy</name>
    <name type="synonym">Chrysanthemum cinerariifolium</name>
    <dbReference type="NCBI Taxonomy" id="118510"/>
    <lineage>
        <taxon>Eukaryota</taxon>
        <taxon>Viridiplantae</taxon>
        <taxon>Streptophyta</taxon>
        <taxon>Embryophyta</taxon>
        <taxon>Tracheophyta</taxon>
        <taxon>Spermatophyta</taxon>
        <taxon>Magnoliopsida</taxon>
        <taxon>eudicotyledons</taxon>
        <taxon>Gunneridae</taxon>
        <taxon>Pentapetalae</taxon>
        <taxon>asterids</taxon>
        <taxon>campanulids</taxon>
        <taxon>Asterales</taxon>
        <taxon>Asteraceae</taxon>
        <taxon>Asteroideae</taxon>
        <taxon>Anthemideae</taxon>
        <taxon>Anthemidinae</taxon>
        <taxon>Tanacetum</taxon>
    </lineage>
</organism>
<accession>A0A699QPP1</accession>
<comment type="caution">
    <text evidence="1">The sequence shown here is derived from an EMBL/GenBank/DDBJ whole genome shotgun (WGS) entry which is preliminary data.</text>
</comment>
<gene>
    <name evidence="1" type="ORF">Tci_845323</name>
</gene>
<reference evidence="1" key="1">
    <citation type="journal article" date="2019" name="Sci. Rep.">
        <title>Draft genome of Tanacetum cinerariifolium, the natural source of mosquito coil.</title>
        <authorList>
            <person name="Yamashiro T."/>
            <person name="Shiraishi A."/>
            <person name="Satake H."/>
            <person name="Nakayama K."/>
        </authorList>
    </citation>
    <scope>NUCLEOTIDE SEQUENCE</scope>
</reference>
<dbReference type="PANTHER" id="PTHR33067">
    <property type="entry name" value="RNA-DIRECTED DNA POLYMERASE-RELATED"/>
    <property type="match status" value="1"/>
</dbReference>
<protein>
    <recommendedName>
        <fullName evidence="2">Reverse transcriptase domain-containing protein</fullName>
    </recommendedName>
</protein>
<dbReference type="PANTHER" id="PTHR33067:SF9">
    <property type="entry name" value="RNA-DIRECTED DNA POLYMERASE"/>
    <property type="match status" value="1"/>
</dbReference>
<evidence type="ECO:0000313" key="1">
    <source>
        <dbReference type="EMBL" id="GFC73353.1"/>
    </source>
</evidence>